<dbReference type="AlphaFoldDB" id="A0A343QCF4"/>
<dbReference type="GO" id="GO:0003954">
    <property type="term" value="F:NADH dehydrogenase activity"/>
    <property type="evidence" value="ECO:0007669"/>
    <property type="project" value="TreeGrafter"/>
</dbReference>
<dbReference type="EC" id="7.1.1.2" evidence="3 17"/>
<keyword evidence="6" id="KW-0679">Respiratory chain</keyword>
<evidence type="ECO:0000256" key="14">
    <source>
        <dbReference type="ARBA" id="ARBA00023128"/>
    </source>
</evidence>
<feature type="transmembrane region" description="Helical" evidence="17">
    <location>
        <begin position="268"/>
        <end position="289"/>
    </location>
</feature>
<dbReference type="EMBL" id="MG255135">
    <property type="protein sequence ID" value="ATU07101.1"/>
    <property type="molecule type" value="Genomic_DNA"/>
</dbReference>
<keyword evidence="13 17" id="KW-0830">Ubiquinone</keyword>
<proteinExistence type="inferred from homology"/>
<feature type="transmembrane region" description="Helical" evidence="17">
    <location>
        <begin position="418"/>
        <end position="440"/>
    </location>
</feature>
<feature type="transmembrane region" description="Helical" evidence="17">
    <location>
        <begin position="377"/>
        <end position="398"/>
    </location>
</feature>
<dbReference type="PRINTS" id="PR01434">
    <property type="entry name" value="NADHDHGNASE5"/>
</dbReference>
<organism evidence="21">
    <name type="scientific">Archipsocus nomas</name>
    <dbReference type="NCBI Taxonomy" id="239250"/>
    <lineage>
        <taxon>Eukaryota</taxon>
        <taxon>Metazoa</taxon>
        <taxon>Ecdysozoa</taxon>
        <taxon>Arthropoda</taxon>
        <taxon>Hexapoda</taxon>
        <taxon>Insecta</taxon>
        <taxon>Pterygota</taxon>
        <taxon>Neoptera</taxon>
        <taxon>Paraneoptera</taxon>
        <taxon>Psocodea</taxon>
        <taxon>Psocomorpha</taxon>
        <taxon>Archipsocetae</taxon>
        <taxon>Archipsocidae</taxon>
        <taxon>Archipsocus</taxon>
    </lineage>
</organism>
<dbReference type="GO" id="GO:0005743">
    <property type="term" value="C:mitochondrial inner membrane"/>
    <property type="evidence" value="ECO:0007669"/>
    <property type="project" value="UniProtKB-SubCell"/>
</dbReference>
<keyword evidence="15 17" id="KW-0472">Membrane</keyword>
<evidence type="ECO:0000256" key="6">
    <source>
        <dbReference type="ARBA" id="ARBA00022660"/>
    </source>
</evidence>
<dbReference type="InterPro" id="IPR001750">
    <property type="entry name" value="ND/Mrp_TM"/>
</dbReference>
<feature type="transmembrane region" description="Helical" evidence="17">
    <location>
        <begin position="7"/>
        <end position="32"/>
    </location>
</feature>
<comment type="similarity">
    <text evidence="17">Belongs to the complex I subunit 5 family.</text>
</comment>
<evidence type="ECO:0000313" key="21">
    <source>
        <dbReference type="EMBL" id="ATU07101.1"/>
    </source>
</evidence>
<sequence>MYNRSYIYWSIFFMLITGSMVSLMWFLIVLLNETVYLIEWELMEINSCSLSMLIYVDWMSMSFMSLVMFISSIIVIYSISYMKSDSYRGMFILMVMFFVFSMLFLIVSPNLISILLGWDGLGLTSYCLVIYYQSEKSYNAGMVTVLTNRVGDVMILMCIAWMINFGSWNFIWGINYFEMVSILIVIAALTKSAQIPFSSWLPAAMAAPTPVSALVHSSTLVTAGVYLLIRFNGIFFSFYVKESLLILAVLTMFMSGLGASFEYDLKKIIALSTLSQLGLMMSCLCVGMVKMGFFHLLSHALFKSLLFMCAGYMIHMSVNNQDIRYMGMFSKQTPLLMMAFVGSNLSLCGLPFLSGFYSKDLILEMMCYNGFNNLIYFLYYISVMLTVCYTFRLIYYVVIHEYSGGNLLSVNDDDYSMLIPMLVMFLFTIMGGSVMMWLMFLGSVPVYLTLTMKCLTWMVILMGIFLGLMICMVDDYMEMTGGMLVSFVGQMWYLPFLSTYCLNSWGLHMGYFYYKIVDQGWLDKMGGQGMKNLLIKLSNWSSVVHLNKINLYILLYLYVLYVSLFIFLVV</sequence>
<dbReference type="GO" id="GO:0042773">
    <property type="term" value="P:ATP synthesis coupled electron transport"/>
    <property type="evidence" value="ECO:0007669"/>
    <property type="project" value="InterPro"/>
</dbReference>
<evidence type="ECO:0000256" key="12">
    <source>
        <dbReference type="ARBA" id="ARBA00023027"/>
    </source>
</evidence>
<keyword evidence="7 17" id="KW-0812">Transmembrane</keyword>
<comment type="function">
    <text evidence="1">Core subunit of the mitochondrial membrane respiratory chain NADH dehydrogenase (Complex I) that is believed to belong to the minimal assembly required for catalysis. Complex I functions in the transfer of electrons from NADH to the respiratory chain. The immediate electron acceptor for the enzyme is believed to be ubiquinone.</text>
</comment>
<feature type="transmembrane region" description="Helical" evidence="17">
    <location>
        <begin position="335"/>
        <end position="357"/>
    </location>
</feature>
<dbReference type="Pfam" id="PF00662">
    <property type="entry name" value="Proton_antipo_N"/>
    <property type="match status" value="1"/>
</dbReference>
<evidence type="ECO:0000259" key="18">
    <source>
        <dbReference type="Pfam" id="PF00361"/>
    </source>
</evidence>
<feature type="domain" description="NADH dehydrogenase subunit 5 C-terminal" evidence="20">
    <location>
        <begin position="389"/>
        <end position="566"/>
    </location>
</feature>
<feature type="transmembrane region" description="Helical" evidence="17">
    <location>
        <begin position="295"/>
        <end position="314"/>
    </location>
</feature>
<accession>A0A343QCF4</accession>
<evidence type="ECO:0000256" key="7">
    <source>
        <dbReference type="ARBA" id="ARBA00022692"/>
    </source>
</evidence>
<dbReference type="InterPro" id="IPR001516">
    <property type="entry name" value="Proton_antipo_N"/>
</dbReference>
<comment type="subcellular location">
    <subcellularLocation>
        <location evidence="2">Mitochondrion inner membrane</location>
        <topology evidence="2">Multi-pass membrane protein</topology>
    </subcellularLocation>
</comment>
<dbReference type="PANTHER" id="PTHR42829">
    <property type="entry name" value="NADH-UBIQUINONE OXIDOREDUCTASE CHAIN 5"/>
    <property type="match status" value="1"/>
</dbReference>
<keyword evidence="12 17" id="KW-0520">NAD</keyword>
<feature type="domain" description="NADH:quinone oxidoreductase/Mrp antiporter transmembrane" evidence="18">
    <location>
        <begin position="108"/>
        <end position="379"/>
    </location>
</feature>
<evidence type="ECO:0000256" key="11">
    <source>
        <dbReference type="ARBA" id="ARBA00022989"/>
    </source>
</evidence>
<evidence type="ECO:0000259" key="20">
    <source>
        <dbReference type="Pfam" id="PF06455"/>
    </source>
</evidence>
<feature type="domain" description="NADH-Ubiquinone oxidoreductase (complex I) chain 5 N-terminal" evidence="19">
    <location>
        <begin position="43"/>
        <end position="90"/>
    </location>
</feature>
<gene>
    <name evidence="21" type="primary">ND5</name>
</gene>
<feature type="transmembrane region" description="Helical" evidence="17">
    <location>
        <begin position="211"/>
        <end position="231"/>
    </location>
</feature>
<feature type="transmembrane region" description="Helical" evidence="17">
    <location>
        <begin position="243"/>
        <end position="261"/>
    </location>
</feature>
<evidence type="ECO:0000256" key="2">
    <source>
        <dbReference type="ARBA" id="ARBA00004448"/>
    </source>
</evidence>
<feature type="transmembrane region" description="Helical" evidence="17">
    <location>
        <begin position="52"/>
        <end position="77"/>
    </location>
</feature>
<protein>
    <recommendedName>
        <fullName evidence="4 17">NADH-ubiquinone oxidoreductase chain 5</fullName>
        <ecNumber evidence="3 17">7.1.1.2</ecNumber>
    </recommendedName>
</protein>
<keyword evidence="14 17" id="KW-0496">Mitochondrion</keyword>
<feature type="transmembrane region" description="Helical" evidence="17">
    <location>
        <begin position="549"/>
        <end position="569"/>
    </location>
</feature>
<evidence type="ECO:0000256" key="5">
    <source>
        <dbReference type="ARBA" id="ARBA00022448"/>
    </source>
</evidence>
<reference evidence="21" key="1">
    <citation type="journal article" date="2017" name="Mol. Phylogenet. Evol.">
        <title>Mitochondrial phylogenomics and genome rearrangements in the barklice (Insecta: Psocodea).</title>
        <authorList>
            <person name="Yoshizawa K."/>
            <person name="Johnson K.P."/>
            <person name="Sweet A.D."/>
            <person name="Yao I."/>
            <person name="Ferreira R.L."/>
            <person name="Cameron S.L."/>
        </authorList>
    </citation>
    <scope>NUCLEOTIDE SEQUENCE</scope>
</reference>
<feature type="transmembrane region" description="Helical" evidence="17">
    <location>
        <begin position="170"/>
        <end position="190"/>
    </location>
</feature>
<keyword evidence="5 17" id="KW-0813">Transport</keyword>
<evidence type="ECO:0000256" key="15">
    <source>
        <dbReference type="ARBA" id="ARBA00023136"/>
    </source>
</evidence>
<evidence type="ECO:0000256" key="1">
    <source>
        <dbReference type="ARBA" id="ARBA00003257"/>
    </source>
</evidence>
<geneLocation type="mitochondrion" evidence="21"/>
<keyword evidence="9" id="KW-1278">Translocase</keyword>
<dbReference type="GeneID" id="35094338"/>
<evidence type="ECO:0000256" key="8">
    <source>
        <dbReference type="ARBA" id="ARBA00022792"/>
    </source>
</evidence>
<feature type="transmembrane region" description="Helical" evidence="17">
    <location>
        <begin position="112"/>
        <end position="131"/>
    </location>
</feature>
<keyword evidence="8" id="KW-0999">Mitochondrion inner membrane</keyword>
<evidence type="ECO:0000256" key="3">
    <source>
        <dbReference type="ARBA" id="ARBA00012944"/>
    </source>
</evidence>
<dbReference type="Pfam" id="PF00361">
    <property type="entry name" value="Proton_antipo_M"/>
    <property type="match status" value="1"/>
</dbReference>
<evidence type="ECO:0000256" key="10">
    <source>
        <dbReference type="ARBA" id="ARBA00022982"/>
    </source>
</evidence>
<evidence type="ECO:0000256" key="16">
    <source>
        <dbReference type="ARBA" id="ARBA00049551"/>
    </source>
</evidence>
<feature type="transmembrane region" description="Helical" evidence="17">
    <location>
        <begin position="492"/>
        <end position="514"/>
    </location>
</feature>
<evidence type="ECO:0000256" key="13">
    <source>
        <dbReference type="ARBA" id="ARBA00023075"/>
    </source>
</evidence>
<comment type="function">
    <text evidence="17">Core subunit of the mitochondrial membrane respiratory chain NADH dehydrogenase (Complex I) which catalyzes electron transfer from NADH through the respiratory chain, using ubiquinone as an electron acceptor. Essential for the catalytic activity and assembly of complex I.</text>
</comment>
<keyword evidence="11 17" id="KW-1133">Transmembrane helix</keyword>
<dbReference type="Pfam" id="PF06455">
    <property type="entry name" value="NADH5_C"/>
    <property type="match status" value="1"/>
</dbReference>
<dbReference type="InterPro" id="IPR003945">
    <property type="entry name" value="NU5C-like"/>
</dbReference>
<dbReference type="PANTHER" id="PTHR42829:SF2">
    <property type="entry name" value="NADH-UBIQUINONE OXIDOREDUCTASE CHAIN 5"/>
    <property type="match status" value="1"/>
</dbReference>
<dbReference type="GO" id="GO:0008137">
    <property type="term" value="F:NADH dehydrogenase (ubiquinone) activity"/>
    <property type="evidence" value="ECO:0007669"/>
    <property type="project" value="UniProtKB-EC"/>
</dbReference>
<dbReference type="InterPro" id="IPR010934">
    <property type="entry name" value="NADH_DH_su5_C"/>
</dbReference>
<feature type="transmembrane region" description="Helical" evidence="17">
    <location>
        <begin position="89"/>
        <end position="106"/>
    </location>
</feature>
<comment type="catalytic activity">
    <reaction evidence="16 17">
        <text>a ubiquinone + NADH + 5 H(+)(in) = a ubiquinol + NAD(+) + 4 H(+)(out)</text>
        <dbReference type="Rhea" id="RHEA:29091"/>
        <dbReference type="Rhea" id="RHEA-COMP:9565"/>
        <dbReference type="Rhea" id="RHEA-COMP:9566"/>
        <dbReference type="ChEBI" id="CHEBI:15378"/>
        <dbReference type="ChEBI" id="CHEBI:16389"/>
        <dbReference type="ChEBI" id="CHEBI:17976"/>
        <dbReference type="ChEBI" id="CHEBI:57540"/>
        <dbReference type="ChEBI" id="CHEBI:57945"/>
        <dbReference type="EC" id="7.1.1.2"/>
    </reaction>
</comment>
<evidence type="ECO:0000259" key="19">
    <source>
        <dbReference type="Pfam" id="PF00662"/>
    </source>
</evidence>
<evidence type="ECO:0000256" key="17">
    <source>
        <dbReference type="RuleBase" id="RU003404"/>
    </source>
</evidence>
<name>A0A343QCF4_9NEOP</name>
<keyword evidence="10" id="KW-0249">Electron transport</keyword>
<feature type="transmembrane region" description="Helical" evidence="17">
    <location>
        <begin position="446"/>
        <end position="471"/>
    </location>
</feature>
<evidence type="ECO:0000256" key="4">
    <source>
        <dbReference type="ARBA" id="ARBA00021096"/>
    </source>
</evidence>
<evidence type="ECO:0000256" key="9">
    <source>
        <dbReference type="ARBA" id="ARBA00022967"/>
    </source>
</evidence>
<dbReference type="CTD" id="4540"/>
<dbReference type="RefSeq" id="YP_009443880.1">
    <property type="nucleotide sequence ID" value="NC_036363.1"/>
</dbReference>
<dbReference type="GO" id="GO:0015990">
    <property type="term" value="P:electron transport coupled proton transport"/>
    <property type="evidence" value="ECO:0007669"/>
    <property type="project" value="TreeGrafter"/>
</dbReference>